<gene>
    <name evidence="1" type="ORF">VPNG_00940</name>
</gene>
<dbReference type="OrthoDB" id="9975943at2759"/>
<dbReference type="Gene3D" id="3.40.50.720">
    <property type="entry name" value="NAD(P)-binding Rossmann-like Domain"/>
    <property type="match status" value="1"/>
</dbReference>
<protein>
    <recommendedName>
        <fullName evidence="3">NAD(P)-binding domain-containing protein</fullName>
    </recommendedName>
</protein>
<dbReference type="InterPro" id="IPR036291">
    <property type="entry name" value="NAD(P)-bd_dom_sf"/>
</dbReference>
<dbReference type="PANTHER" id="PTHR14097">
    <property type="entry name" value="OXIDOREDUCTASE HTATIP2"/>
    <property type="match status" value="1"/>
</dbReference>
<dbReference type="EMBL" id="LKEB01000002">
    <property type="protein sequence ID" value="ROW17440.1"/>
    <property type="molecule type" value="Genomic_DNA"/>
</dbReference>
<evidence type="ECO:0000313" key="2">
    <source>
        <dbReference type="Proteomes" id="UP000285146"/>
    </source>
</evidence>
<name>A0A423XLM5_9PEZI</name>
<organism evidence="1 2">
    <name type="scientific">Cytospora leucostoma</name>
    <dbReference type="NCBI Taxonomy" id="1230097"/>
    <lineage>
        <taxon>Eukaryota</taxon>
        <taxon>Fungi</taxon>
        <taxon>Dikarya</taxon>
        <taxon>Ascomycota</taxon>
        <taxon>Pezizomycotina</taxon>
        <taxon>Sordariomycetes</taxon>
        <taxon>Sordariomycetidae</taxon>
        <taxon>Diaporthales</taxon>
        <taxon>Cytosporaceae</taxon>
        <taxon>Cytospora</taxon>
    </lineage>
</organism>
<dbReference type="InParanoid" id="A0A423XLM5"/>
<dbReference type="SUPFAM" id="SSF51735">
    <property type="entry name" value="NAD(P)-binding Rossmann-fold domains"/>
    <property type="match status" value="1"/>
</dbReference>
<sequence length="254" mass="27584">MHLILTGATGLVGSSVLDAMIKMKDISKISILSRRPVPMAEDAKDPRISVIIHKDYEKYDSELLGKLKGAKGCVWALGISQTQVGTEEYIRITKTCSLAAAKAFQTLTPPGEGPFNFVYVSAGGATTDPGTFTQSFARVKGEVEVALADMRREDPDFRAVSARPLSVDASAHDAVRPYLPAPPLSTRVLMQVLGPPIRTVFTRYHSPTEHLGRVLAELALGRFEGRFVAGQDIQMIGEFPILENTALRRFAGLS</sequence>
<dbReference type="STRING" id="1230097.A0A423XLM5"/>
<accession>A0A423XLM5</accession>
<evidence type="ECO:0008006" key="3">
    <source>
        <dbReference type="Google" id="ProtNLM"/>
    </source>
</evidence>
<evidence type="ECO:0000313" key="1">
    <source>
        <dbReference type="EMBL" id="ROW17440.1"/>
    </source>
</evidence>
<proteinExistence type="predicted"/>
<dbReference type="Proteomes" id="UP000285146">
    <property type="component" value="Unassembled WGS sequence"/>
</dbReference>
<comment type="caution">
    <text evidence="1">The sequence shown here is derived from an EMBL/GenBank/DDBJ whole genome shotgun (WGS) entry which is preliminary data.</text>
</comment>
<dbReference type="AlphaFoldDB" id="A0A423XLM5"/>
<dbReference type="PANTHER" id="PTHR14097:SF8">
    <property type="entry name" value="NAD(P)-BINDING DOMAIN-CONTAINING PROTEIN"/>
    <property type="match status" value="1"/>
</dbReference>
<reference evidence="1 2" key="1">
    <citation type="submission" date="2015-09" db="EMBL/GenBank/DDBJ databases">
        <title>Host preference determinants of Valsa canker pathogens revealed by comparative genomics.</title>
        <authorList>
            <person name="Yin Z."/>
            <person name="Huang L."/>
        </authorList>
    </citation>
    <scope>NUCLEOTIDE SEQUENCE [LARGE SCALE GENOMIC DNA]</scope>
    <source>
        <strain evidence="1 2">SXYLt</strain>
    </source>
</reference>
<keyword evidence="2" id="KW-1185">Reference proteome</keyword>